<proteinExistence type="predicted"/>
<organism evidence="1 2">
    <name type="scientific">Caligus rogercresseyi</name>
    <name type="common">Sea louse</name>
    <dbReference type="NCBI Taxonomy" id="217165"/>
    <lineage>
        <taxon>Eukaryota</taxon>
        <taxon>Metazoa</taxon>
        <taxon>Ecdysozoa</taxon>
        <taxon>Arthropoda</taxon>
        <taxon>Crustacea</taxon>
        <taxon>Multicrustacea</taxon>
        <taxon>Hexanauplia</taxon>
        <taxon>Copepoda</taxon>
        <taxon>Siphonostomatoida</taxon>
        <taxon>Caligidae</taxon>
        <taxon>Caligus</taxon>
    </lineage>
</organism>
<evidence type="ECO:0000313" key="1">
    <source>
        <dbReference type="EMBL" id="QQP39296.1"/>
    </source>
</evidence>
<name>A0A7T8JYW9_CALRO</name>
<accession>A0A7T8JYW9</accession>
<dbReference type="AlphaFoldDB" id="A0A7T8JYW9"/>
<sequence>MGVLSFREPSSNRLSGSVKHSDRVLGFLTLGQWTLGSRQHSDGVLGFLTLGQWTFGSRQAQ</sequence>
<reference evidence="2" key="1">
    <citation type="submission" date="2021-01" db="EMBL/GenBank/DDBJ databases">
        <title>Caligus Genome Assembly.</title>
        <authorList>
            <person name="Gallardo-Escarate C."/>
        </authorList>
    </citation>
    <scope>NUCLEOTIDE SEQUENCE [LARGE SCALE GENOMIC DNA]</scope>
</reference>
<dbReference type="Proteomes" id="UP000595437">
    <property type="component" value="Chromosome 14"/>
</dbReference>
<dbReference type="EMBL" id="CP045903">
    <property type="protein sequence ID" value="QQP39296.1"/>
    <property type="molecule type" value="Genomic_DNA"/>
</dbReference>
<keyword evidence="2" id="KW-1185">Reference proteome</keyword>
<evidence type="ECO:0000313" key="2">
    <source>
        <dbReference type="Proteomes" id="UP000595437"/>
    </source>
</evidence>
<protein>
    <submittedName>
        <fullName evidence="1">Uncharacterized protein</fullName>
    </submittedName>
</protein>
<gene>
    <name evidence="1" type="ORF">FKW44_020131</name>
</gene>